<dbReference type="AlphaFoldDB" id="A0A0E9S3S4"/>
<evidence type="ECO:0000313" key="2">
    <source>
        <dbReference type="EMBL" id="JAH36079.1"/>
    </source>
</evidence>
<evidence type="ECO:0000256" key="1">
    <source>
        <dbReference type="SAM" id="Phobius"/>
    </source>
</evidence>
<protein>
    <submittedName>
        <fullName evidence="2">Uncharacterized protein</fullName>
    </submittedName>
</protein>
<name>A0A0E9S3S4_ANGAN</name>
<reference evidence="2" key="2">
    <citation type="journal article" date="2015" name="Fish Shellfish Immunol.">
        <title>Early steps in the European eel (Anguilla anguilla)-Vibrio vulnificus interaction in the gills: Role of the RtxA13 toxin.</title>
        <authorList>
            <person name="Callol A."/>
            <person name="Pajuelo D."/>
            <person name="Ebbesson L."/>
            <person name="Teles M."/>
            <person name="MacKenzie S."/>
            <person name="Amaro C."/>
        </authorList>
    </citation>
    <scope>NUCLEOTIDE SEQUENCE</scope>
</reference>
<feature type="transmembrane region" description="Helical" evidence="1">
    <location>
        <begin position="20"/>
        <end position="41"/>
    </location>
</feature>
<reference evidence="2" key="1">
    <citation type="submission" date="2014-11" db="EMBL/GenBank/DDBJ databases">
        <authorList>
            <person name="Amaro Gonzalez C."/>
        </authorList>
    </citation>
    <scope>NUCLEOTIDE SEQUENCE</scope>
</reference>
<organism evidence="2">
    <name type="scientific">Anguilla anguilla</name>
    <name type="common">European freshwater eel</name>
    <name type="synonym">Muraena anguilla</name>
    <dbReference type="NCBI Taxonomy" id="7936"/>
    <lineage>
        <taxon>Eukaryota</taxon>
        <taxon>Metazoa</taxon>
        <taxon>Chordata</taxon>
        <taxon>Craniata</taxon>
        <taxon>Vertebrata</taxon>
        <taxon>Euteleostomi</taxon>
        <taxon>Actinopterygii</taxon>
        <taxon>Neopterygii</taxon>
        <taxon>Teleostei</taxon>
        <taxon>Anguilliformes</taxon>
        <taxon>Anguillidae</taxon>
        <taxon>Anguilla</taxon>
    </lineage>
</organism>
<keyword evidence="1" id="KW-1133">Transmembrane helix</keyword>
<proteinExistence type="predicted"/>
<keyword evidence="1" id="KW-0812">Transmembrane</keyword>
<keyword evidence="1" id="KW-0472">Membrane</keyword>
<accession>A0A0E9S3S4</accession>
<dbReference type="EMBL" id="GBXM01072498">
    <property type="protein sequence ID" value="JAH36079.1"/>
    <property type="molecule type" value="Transcribed_RNA"/>
</dbReference>
<sequence>MNYEKLRYETQEAIAPALAIIARLSPAPFLCALKFIVPVVVSNRQSSSSF</sequence>